<dbReference type="Pfam" id="PF00443">
    <property type="entry name" value="UCH"/>
    <property type="match status" value="1"/>
</dbReference>
<organism evidence="9 10">
    <name type="scientific">Myodes glareolus</name>
    <name type="common">Bank vole</name>
    <name type="synonym">Clethrionomys glareolus</name>
    <dbReference type="NCBI Taxonomy" id="447135"/>
    <lineage>
        <taxon>Eukaryota</taxon>
        <taxon>Metazoa</taxon>
        <taxon>Chordata</taxon>
        <taxon>Craniata</taxon>
        <taxon>Vertebrata</taxon>
        <taxon>Euteleostomi</taxon>
        <taxon>Mammalia</taxon>
        <taxon>Eutheria</taxon>
        <taxon>Euarchontoglires</taxon>
        <taxon>Glires</taxon>
        <taxon>Rodentia</taxon>
        <taxon>Myomorpha</taxon>
        <taxon>Muroidea</taxon>
        <taxon>Cricetidae</taxon>
        <taxon>Arvicolinae</taxon>
        <taxon>Myodes</taxon>
    </lineage>
</organism>
<dbReference type="GO" id="GO:0006508">
    <property type="term" value="P:proteolysis"/>
    <property type="evidence" value="ECO:0007669"/>
    <property type="project" value="UniProtKB-KW"/>
</dbReference>
<evidence type="ECO:0000256" key="5">
    <source>
        <dbReference type="ARBA" id="ARBA00022807"/>
    </source>
</evidence>
<dbReference type="GO" id="GO:0004843">
    <property type="term" value="F:cysteine-type deubiquitinase activity"/>
    <property type="evidence" value="ECO:0007669"/>
    <property type="project" value="UniProtKB-UniRule"/>
</dbReference>
<protein>
    <recommendedName>
        <fullName evidence="6">Ubiquitin carboxyl-terminal hydrolase</fullName>
        <ecNumber evidence="6">3.4.19.12</ecNumber>
    </recommendedName>
</protein>
<dbReference type="GO" id="GO:0005829">
    <property type="term" value="C:cytosol"/>
    <property type="evidence" value="ECO:0007669"/>
    <property type="project" value="TreeGrafter"/>
</dbReference>
<evidence type="ECO:0000256" key="3">
    <source>
        <dbReference type="ARBA" id="ARBA00022786"/>
    </source>
</evidence>
<dbReference type="InterPro" id="IPR050164">
    <property type="entry name" value="Peptidase_C19"/>
</dbReference>
<evidence type="ECO:0000313" key="10">
    <source>
        <dbReference type="Proteomes" id="UP001488838"/>
    </source>
</evidence>
<feature type="compositionally biased region" description="Basic and acidic residues" evidence="7">
    <location>
        <begin position="473"/>
        <end position="485"/>
    </location>
</feature>
<gene>
    <name evidence="9" type="ORF">U0070_013397</name>
</gene>
<evidence type="ECO:0000256" key="4">
    <source>
        <dbReference type="ARBA" id="ARBA00022801"/>
    </source>
</evidence>
<evidence type="ECO:0000256" key="2">
    <source>
        <dbReference type="ARBA" id="ARBA00022670"/>
    </source>
</evidence>
<dbReference type="InterPro" id="IPR038765">
    <property type="entry name" value="Papain-like_cys_pep_sf"/>
</dbReference>
<dbReference type="PROSITE" id="PS00972">
    <property type="entry name" value="USP_1"/>
    <property type="match status" value="1"/>
</dbReference>
<reference evidence="9 10" key="1">
    <citation type="journal article" date="2023" name="bioRxiv">
        <title>Conserved and derived expression patterns and positive selection on dental genes reveal complex evolutionary context of ever-growing rodent molars.</title>
        <authorList>
            <person name="Calamari Z.T."/>
            <person name="Song A."/>
            <person name="Cohen E."/>
            <person name="Akter M."/>
            <person name="Roy R.D."/>
            <person name="Hallikas O."/>
            <person name="Christensen M.M."/>
            <person name="Li P."/>
            <person name="Marangoni P."/>
            <person name="Jernvall J."/>
            <person name="Klein O.D."/>
        </authorList>
    </citation>
    <scope>NUCLEOTIDE SEQUENCE [LARGE SCALE GENOMIC DNA]</scope>
    <source>
        <strain evidence="9">V071</strain>
    </source>
</reference>
<keyword evidence="3 6" id="KW-0833">Ubl conjugation pathway</keyword>
<dbReference type="Gene3D" id="3.90.70.10">
    <property type="entry name" value="Cysteine proteinases"/>
    <property type="match status" value="1"/>
</dbReference>
<dbReference type="PROSITE" id="PS00973">
    <property type="entry name" value="USP_2"/>
    <property type="match status" value="1"/>
</dbReference>
<dbReference type="InterPro" id="IPR001394">
    <property type="entry name" value="Peptidase_C19_UCH"/>
</dbReference>
<comment type="caution">
    <text evidence="9">The sequence shown here is derived from an EMBL/GenBank/DDBJ whole genome shotgun (WGS) entry which is preliminary data.</text>
</comment>
<dbReference type="FunFam" id="3.90.70.10:FF:000119">
    <property type="entry name" value="Ubiquitin specific peptidase 36"/>
    <property type="match status" value="1"/>
</dbReference>
<comment type="catalytic activity">
    <reaction evidence="1 6">
        <text>Thiol-dependent hydrolysis of ester, thioester, amide, peptide and isopeptide bonds formed by the C-terminal Gly of ubiquitin (a 76-residue protein attached to proteins as an intracellular targeting signal).</text>
        <dbReference type="EC" id="3.4.19.12"/>
    </reaction>
</comment>
<keyword evidence="4 6" id="KW-0378">Hydrolase</keyword>
<keyword evidence="5 6" id="KW-0788">Thiol protease</keyword>
<evidence type="ECO:0000259" key="8">
    <source>
        <dbReference type="PROSITE" id="PS50235"/>
    </source>
</evidence>
<dbReference type="Proteomes" id="UP001488838">
    <property type="component" value="Unassembled WGS sequence"/>
</dbReference>
<proteinExistence type="inferred from homology"/>
<dbReference type="CDD" id="cd02661">
    <property type="entry name" value="Peptidase_C19E"/>
    <property type="match status" value="1"/>
</dbReference>
<comment type="function">
    <text evidence="6">Deubiquitinating enzyme that removes conjugated ubiquitin from specific proteins to regulate different cellular processes.</text>
</comment>
<dbReference type="PANTHER" id="PTHR24006:SF651">
    <property type="entry name" value="INACTIVE UBIQUITIN CARBOXYL-TERMINAL HYDROLASE 17-LIKE PROTEIN 4-RELATED"/>
    <property type="match status" value="1"/>
</dbReference>
<dbReference type="AlphaFoldDB" id="A0AAW0HDT0"/>
<sequence length="515" mass="56831">MASGDMEATQRLSEGESHCKASPACKSPTNTVDPDFSLCSYPSSGSAVSTSAAPDLRPDEGQVTAELAARAKPRVSWKRSRGVGAGLQNTGNSCYLNAALQCLTHTPPLANFMLSREHSQSCSHQGGCPMCAMEAHVIRSFRHSGEVMQPSKKLTGAFHKHKQEDAHEFLMFTLNAMHESCLRGSKHSEALFETSTPIYAIFGGSWRSQIKCLHCQDTSDSFNPFLDISLNIHAVQSVKQALGDLVKAEELCGDNAYHCDHCQGKTTALKTLAVQTAPEVLMLVLNRFSDFTGDKVDRKVSYPESLDLRPYMTQPNRGPSVYVLYAVLVHAGLTCHSGHYFCYVRAGNGKWYKMDDSKVTRCDVTSVLSEPAYVLFYVRETHLKKDSVIGPVGGVGQGRQRKLNRGSPVGAEDLHRLVKGAAAKEISLDQWKEFQEHNRLKPALKLRKTESTLPVDAVVIHQPRHRGHWDTNGPDKENYPLHSSDRFLPSQRAMGSQEGRSGAKKNKQGWRPLVV</sequence>
<dbReference type="GO" id="GO:0005634">
    <property type="term" value="C:nucleus"/>
    <property type="evidence" value="ECO:0007669"/>
    <property type="project" value="TreeGrafter"/>
</dbReference>
<evidence type="ECO:0000256" key="1">
    <source>
        <dbReference type="ARBA" id="ARBA00000707"/>
    </source>
</evidence>
<dbReference type="GO" id="GO:0016579">
    <property type="term" value="P:protein deubiquitination"/>
    <property type="evidence" value="ECO:0007669"/>
    <property type="project" value="InterPro"/>
</dbReference>
<dbReference type="EC" id="3.4.19.12" evidence="6"/>
<comment type="similarity">
    <text evidence="6">Belongs to the peptidase C19 family.</text>
</comment>
<dbReference type="GO" id="GO:0042981">
    <property type="term" value="P:regulation of apoptotic process"/>
    <property type="evidence" value="ECO:0007669"/>
    <property type="project" value="TreeGrafter"/>
</dbReference>
<name>A0AAW0HDT0_MYOGA</name>
<dbReference type="InterPro" id="IPR018200">
    <property type="entry name" value="USP_CS"/>
</dbReference>
<feature type="region of interest" description="Disordered" evidence="7">
    <location>
        <begin position="1"/>
        <end position="29"/>
    </location>
</feature>
<dbReference type="PROSITE" id="PS50235">
    <property type="entry name" value="USP_3"/>
    <property type="match status" value="1"/>
</dbReference>
<feature type="domain" description="USP" evidence="8">
    <location>
        <begin position="85"/>
        <end position="380"/>
    </location>
</feature>
<accession>A0AAW0HDT0</accession>
<dbReference type="EMBL" id="JBBHLL010000556">
    <property type="protein sequence ID" value="KAK7800302.1"/>
    <property type="molecule type" value="Genomic_DNA"/>
</dbReference>
<evidence type="ECO:0000256" key="6">
    <source>
        <dbReference type="RuleBase" id="RU366025"/>
    </source>
</evidence>
<dbReference type="InterPro" id="IPR028889">
    <property type="entry name" value="USP"/>
</dbReference>
<keyword evidence="10" id="KW-1185">Reference proteome</keyword>
<keyword evidence="2 6" id="KW-0645">Protease</keyword>
<feature type="region of interest" description="Disordered" evidence="7">
    <location>
        <begin position="464"/>
        <end position="515"/>
    </location>
</feature>
<evidence type="ECO:0000313" key="9">
    <source>
        <dbReference type="EMBL" id="KAK7800302.1"/>
    </source>
</evidence>
<dbReference type="SUPFAM" id="SSF54001">
    <property type="entry name" value="Cysteine proteinases"/>
    <property type="match status" value="1"/>
</dbReference>
<dbReference type="PANTHER" id="PTHR24006">
    <property type="entry name" value="UBIQUITIN CARBOXYL-TERMINAL HYDROLASE"/>
    <property type="match status" value="1"/>
</dbReference>
<evidence type="ECO:0000256" key="7">
    <source>
        <dbReference type="SAM" id="MobiDB-lite"/>
    </source>
</evidence>